<accession>A0A9D5JW22</accession>
<proteinExistence type="inferred from homology"/>
<dbReference type="InterPro" id="IPR035906">
    <property type="entry name" value="MetI-like_sf"/>
</dbReference>
<feature type="transmembrane region" description="Helical" evidence="7">
    <location>
        <begin position="181"/>
        <end position="203"/>
    </location>
</feature>
<comment type="similarity">
    <text evidence="7">Belongs to the binding-protein-dependent transport system permease family.</text>
</comment>
<dbReference type="GO" id="GO:0055085">
    <property type="term" value="P:transmembrane transport"/>
    <property type="evidence" value="ECO:0007669"/>
    <property type="project" value="InterPro"/>
</dbReference>
<name>A0A9D5JW22_9BACT</name>
<dbReference type="Gene3D" id="1.10.3720.10">
    <property type="entry name" value="MetI-like"/>
    <property type="match status" value="1"/>
</dbReference>
<evidence type="ECO:0000313" key="10">
    <source>
        <dbReference type="Proteomes" id="UP000649604"/>
    </source>
</evidence>
<comment type="caution">
    <text evidence="9">The sequence shown here is derived from an EMBL/GenBank/DDBJ whole genome shotgun (WGS) entry which is preliminary data.</text>
</comment>
<feature type="transmembrane region" description="Helical" evidence="7">
    <location>
        <begin position="74"/>
        <end position="95"/>
    </location>
</feature>
<reference evidence="9" key="1">
    <citation type="submission" date="2019-11" db="EMBL/GenBank/DDBJ databases">
        <title>Microbial mats filling the niche in hypersaline microbial mats.</title>
        <authorList>
            <person name="Wong H.L."/>
            <person name="Macleod F.I."/>
            <person name="White R.A. III"/>
            <person name="Burns B.P."/>
        </authorList>
    </citation>
    <scope>NUCLEOTIDE SEQUENCE</scope>
    <source>
        <strain evidence="9">Rbin_158</strain>
    </source>
</reference>
<feature type="transmembrane region" description="Helical" evidence="7">
    <location>
        <begin position="209"/>
        <end position="232"/>
    </location>
</feature>
<dbReference type="AlphaFoldDB" id="A0A9D5JW22"/>
<dbReference type="PANTHER" id="PTHR32243:SF18">
    <property type="entry name" value="INNER MEMBRANE ABC TRANSPORTER PERMEASE PROTEIN YCJP"/>
    <property type="match status" value="1"/>
</dbReference>
<dbReference type="PANTHER" id="PTHR32243">
    <property type="entry name" value="MALTOSE TRANSPORT SYSTEM PERMEASE-RELATED"/>
    <property type="match status" value="1"/>
</dbReference>
<protein>
    <submittedName>
        <fullName evidence="9">ABC transporter permease subunit</fullName>
    </submittedName>
</protein>
<keyword evidence="4 7" id="KW-0812">Transmembrane</keyword>
<gene>
    <name evidence="9" type="ORF">GF339_11465</name>
</gene>
<feature type="transmembrane region" description="Helical" evidence="7">
    <location>
        <begin position="107"/>
        <end position="129"/>
    </location>
</feature>
<feature type="domain" description="ABC transmembrane type-1" evidence="8">
    <location>
        <begin position="69"/>
        <end position="260"/>
    </location>
</feature>
<evidence type="ECO:0000256" key="2">
    <source>
        <dbReference type="ARBA" id="ARBA00022448"/>
    </source>
</evidence>
<evidence type="ECO:0000259" key="8">
    <source>
        <dbReference type="PROSITE" id="PS50928"/>
    </source>
</evidence>
<dbReference type="EMBL" id="WJJP01000373">
    <property type="protein sequence ID" value="MBD3325195.1"/>
    <property type="molecule type" value="Genomic_DNA"/>
</dbReference>
<evidence type="ECO:0000256" key="3">
    <source>
        <dbReference type="ARBA" id="ARBA00022475"/>
    </source>
</evidence>
<dbReference type="SUPFAM" id="SSF161098">
    <property type="entry name" value="MetI-like"/>
    <property type="match status" value="1"/>
</dbReference>
<keyword evidence="6 7" id="KW-0472">Membrane</keyword>
<dbReference type="Proteomes" id="UP000649604">
    <property type="component" value="Unassembled WGS sequence"/>
</dbReference>
<feature type="transmembrane region" description="Helical" evidence="7">
    <location>
        <begin position="141"/>
        <end position="160"/>
    </location>
</feature>
<evidence type="ECO:0000256" key="1">
    <source>
        <dbReference type="ARBA" id="ARBA00004651"/>
    </source>
</evidence>
<evidence type="ECO:0000256" key="6">
    <source>
        <dbReference type="ARBA" id="ARBA00023136"/>
    </source>
</evidence>
<dbReference type="Pfam" id="PF00528">
    <property type="entry name" value="BPD_transp_1"/>
    <property type="match status" value="1"/>
</dbReference>
<feature type="transmembrane region" description="Helical" evidence="7">
    <location>
        <begin position="239"/>
        <end position="261"/>
    </location>
</feature>
<keyword evidence="3" id="KW-1003">Cell membrane</keyword>
<evidence type="ECO:0000256" key="4">
    <source>
        <dbReference type="ARBA" id="ARBA00022692"/>
    </source>
</evidence>
<keyword evidence="2 7" id="KW-0813">Transport</keyword>
<dbReference type="GO" id="GO:0005886">
    <property type="term" value="C:plasma membrane"/>
    <property type="evidence" value="ECO:0007669"/>
    <property type="project" value="UniProtKB-SubCell"/>
</dbReference>
<feature type="transmembrane region" description="Helical" evidence="7">
    <location>
        <begin position="9"/>
        <end position="31"/>
    </location>
</feature>
<comment type="subcellular location">
    <subcellularLocation>
        <location evidence="1 7">Cell membrane</location>
        <topology evidence="1 7">Multi-pass membrane protein</topology>
    </subcellularLocation>
</comment>
<sequence>MARINTHRLVMHVIIGIILLIAVLPIAWMIISSFKSRVDIISYPPKFLFTPVWENYARILEIDAISISLKNSLIIVPISVLLGFLFGVPTAYIFARIPFRGKADLRFFVLSLRFMPPVAVVIPFFMIWLRAGLLDSIPALVITYLTISISTMIWLTIECFKRVPIECEEIAQLEGCTQFQVFYKIALPIALPSLLGMSIFIFILIWNEFFLAFVLTSHHAITMPVASASFAIMGMEVPWGQICASITLLSIPPLILSYFFVKFLPYFFKVH</sequence>
<evidence type="ECO:0000256" key="7">
    <source>
        <dbReference type="RuleBase" id="RU363032"/>
    </source>
</evidence>
<dbReference type="InterPro" id="IPR000515">
    <property type="entry name" value="MetI-like"/>
</dbReference>
<dbReference type="InterPro" id="IPR050901">
    <property type="entry name" value="BP-dep_ABC_trans_perm"/>
</dbReference>
<dbReference type="CDD" id="cd06261">
    <property type="entry name" value="TM_PBP2"/>
    <property type="match status" value="1"/>
</dbReference>
<organism evidence="9 10">
    <name type="scientific">candidate division KSB3 bacterium</name>
    <dbReference type="NCBI Taxonomy" id="2044937"/>
    <lineage>
        <taxon>Bacteria</taxon>
        <taxon>candidate division KSB3</taxon>
    </lineage>
</organism>
<evidence type="ECO:0000313" key="9">
    <source>
        <dbReference type="EMBL" id="MBD3325195.1"/>
    </source>
</evidence>
<dbReference type="PROSITE" id="PS50928">
    <property type="entry name" value="ABC_TM1"/>
    <property type="match status" value="1"/>
</dbReference>
<evidence type="ECO:0000256" key="5">
    <source>
        <dbReference type="ARBA" id="ARBA00022989"/>
    </source>
</evidence>
<keyword evidence="5 7" id="KW-1133">Transmembrane helix</keyword>